<dbReference type="GO" id="GO:0004803">
    <property type="term" value="F:transposase activity"/>
    <property type="evidence" value="ECO:0007669"/>
    <property type="project" value="InterPro"/>
</dbReference>
<dbReference type="InterPro" id="IPR047768">
    <property type="entry name" value="Tn5p-like"/>
</dbReference>
<evidence type="ECO:0000259" key="2">
    <source>
        <dbReference type="Pfam" id="PF02281"/>
    </source>
</evidence>
<dbReference type="RefSeq" id="WP_073539080.1">
    <property type="nucleotide sequence ID" value="NZ_CP018335.1"/>
</dbReference>
<dbReference type="InterPro" id="IPR038215">
    <property type="entry name" value="TN5-like_N_sf"/>
</dbReference>
<protein>
    <recommendedName>
        <fullName evidence="6">Transposase</fullName>
    </recommendedName>
</protein>
<feature type="domain" description="Transposase Tn5-like N-terminal" evidence="3">
    <location>
        <begin position="71"/>
        <end position="126"/>
    </location>
</feature>
<dbReference type="InterPro" id="IPR003201">
    <property type="entry name" value="Transposase_Tn5"/>
</dbReference>
<dbReference type="InterPro" id="IPR014735">
    <property type="entry name" value="Transposase_Tn5-like_N"/>
</dbReference>
<dbReference type="SUPFAM" id="SSF53098">
    <property type="entry name" value="Ribonuclease H-like"/>
    <property type="match status" value="1"/>
</dbReference>
<evidence type="ECO:0008006" key="6">
    <source>
        <dbReference type="Google" id="ProtNLM"/>
    </source>
</evidence>
<evidence type="ECO:0000259" key="1">
    <source>
        <dbReference type="Pfam" id="PF01609"/>
    </source>
</evidence>
<reference evidence="4 5" key="1">
    <citation type="submission" date="2016-12" db="EMBL/GenBank/DDBJ databases">
        <title>Complete genome sequence of Clostridium kluyveri JZZ isolated from the pit mud of a Chinese flavor liquor-making factory.</title>
        <authorList>
            <person name="Wang Y."/>
        </authorList>
    </citation>
    <scope>NUCLEOTIDE SEQUENCE [LARGE SCALE GENOMIC DNA]</scope>
    <source>
        <strain evidence="4 5">JZZ</strain>
    </source>
</reference>
<proteinExistence type="predicted"/>
<dbReference type="AlphaFoldDB" id="A0A1L5F914"/>
<dbReference type="Proteomes" id="UP000184604">
    <property type="component" value="Chromosome"/>
</dbReference>
<dbReference type="GO" id="GO:0003677">
    <property type="term" value="F:DNA binding"/>
    <property type="evidence" value="ECO:0007669"/>
    <property type="project" value="InterPro"/>
</dbReference>
<feature type="domain" description="Transposase Tn5 dimerisation" evidence="2">
    <location>
        <begin position="425"/>
        <end position="507"/>
    </location>
</feature>
<dbReference type="PANTHER" id="PTHR37319">
    <property type="entry name" value="TRANSPOSASE"/>
    <property type="match status" value="1"/>
</dbReference>
<dbReference type="InterPro" id="IPR014737">
    <property type="entry name" value="Transposase_Tn5-like_C"/>
</dbReference>
<sequence length="552" mass="63614">MLKNPNDLTNGEKELLSYVEKVLSKDEYKKIKETVFTYEEAEKYIKSDILGLNVGLKTYFPNEISNLPKQITKEFNDAAFADNRLNKRLTKIANSFYENPESSIPQACKSYAGTQATYRFFSNNRVKPEVILMSHREQTIERMRKYDTVLAIQDTTALDYKDHPATKGLGVYGNTEHDLGLLNHTTLAVTVDGIPLGILSRYVWTRNPKELGKRVTKRERSTSDKESQKWLDALDSSLKDVPKHINVVTVCDREADIYDFFHKAVSEERDLLVRVAQKRRVLENEKSLIQEIESSPVMGQLLISVPRDTGNKRAPREATLSMKYCPVTIKPPVNRKDSKSLPNLELYLVLAEEINPPKGIKPIYWLLLTTLPVENLEQAVEKIKWYKQRWKIERYHYTLKSGCNIEKLQLESTESLQNALAVYSIVAWKLLWLKFESEQNPEAACDIVLQQYEWQALYCVVNRVSIPPMQPPTLKEAVIMIAKLGGFLGRKSDGQPGVKVIWRGLMCLNNINLSSKIKKVFIDIKNPIKMFYYINTEKKQNKRMGFYAKFII</sequence>
<dbReference type="PANTHER" id="PTHR37319:SF1">
    <property type="entry name" value="TRANSPOSASE TN5 DIMERISATION DOMAIN-CONTAINING PROTEIN"/>
    <property type="match status" value="1"/>
</dbReference>
<organism evidence="4 5">
    <name type="scientific">Clostridium kluyveri</name>
    <dbReference type="NCBI Taxonomy" id="1534"/>
    <lineage>
        <taxon>Bacteria</taxon>
        <taxon>Bacillati</taxon>
        <taxon>Bacillota</taxon>
        <taxon>Clostridia</taxon>
        <taxon>Eubacteriales</taxon>
        <taxon>Clostridiaceae</taxon>
        <taxon>Clostridium</taxon>
    </lineage>
</organism>
<name>A0A1L5F914_CLOKL</name>
<dbReference type="InterPro" id="IPR012337">
    <property type="entry name" value="RNaseH-like_sf"/>
</dbReference>
<dbReference type="InterPro" id="IPR002559">
    <property type="entry name" value="Transposase_11"/>
</dbReference>
<accession>A0A1L5F914</accession>
<dbReference type="GO" id="GO:0006313">
    <property type="term" value="P:DNA transposition"/>
    <property type="evidence" value="ECO:0007669"/>
    <property type="project" value="InterPro"/>
</dbReference>
<dbReference type="EMBL" id="CP018335">
    <property type="protein sequence ID" value="APM39457.1"/>
    <property type="molecule type" value="Genomic_DNA"/>
</dbReference>
<evidence type="ECO:0000313" key="4">
    <source>
        <dbReference type="EMBL" id="APM39457.1"/>
    </source>
</evidence>
<gene>
    <name evidence="4" type="ORF">BS101_12240</name>
</gene>
<dbReference type="Gene3D" id="1.10.740.10">
    <property type="entry name" value="Transferase Inhibitor Protein From Tn5, Chain"/>
    <property type="match status" value="1"/>
</dbReference>
<dbReference type="NCBIfam" id="NF033590">
    <property type="entry name" value="transpos_IS4_3"/>
    <property type="match status" value="1"/>
</dbReference>
<evidence type="ECO:0000259" key="3">
    <source>
        <dbReference type="Pfam" id="PF14706"/>
    </source>
</evidence>
<dbReference type="Gene3D" id="1.10.246.40">
    <property type="entry name" value="Tn5 transposase, domain 1"/>
    <property type="match status" value="1"/>
</dbReference>
<evidence type="ECO:0000313" key="5">
    <source>
        <dbReference type="Proteomes" id="UP000184604"/>
    </source>
</evidence>
<dbReference type="Gene3D" id="3.90.350.10">
    <property type="entry name" value="Transposase Inhibitor Protein From Tn5, Chain A, domain 1"/>
    <property type="match status" value="1"/>
</dbReference>
<dbReference type="Pfam" id="PF14706">
    <property type="entry name" value="Tnp_DNA_bind"/>
    <property type="match status" value="1"/>
</dbReference>
<dbReference type="InterPro" id="IPR054836">
    <property type="entry name" value="Tn5_transposase"/>
</dbReference>
<dbReference type="Pfam" id="PF01609">
    <property type="entry name" value="DDE_Tnp_1"/>
    <property type="match status" value="1"/>
</dbReference>
<feature type="domain" description="Transposase IS4-like" evidence="1">
    <location>
        <begin position="238"/>
        <end position="423"/>
    </location>
</feature>
<dbReference type="Pfam" id="PF02281">
    <property type="entry name" value="Dimer_Tnp_Tn5"/>
    <property type="match status" value="1"/>
</dbReference>